<evidence type="ECO:0000256" key="1">
    <source>
        <dbReference type="SAM" id="MobiDB-lite"/>
    </source>
</evidence>
<gene>
    <name evidence="2" type="ORF">M9458_030916</name>
</gene>
<feature type="non-terminal residue" evidence="2">
    <location>
        <position position="1"/>
    </location>
</feature>
<evidence type="ECO:0000313" key="2">
    <source>
        <dbReference type="EMBL" id="KAL0174948.1"/>
    </source>
</evidence>
<feature type="region of interest" description="Disordered" evidence="1">
    <location>
        <begin position="66"/>
        <end position="118"/>
    </location>
</feature>
<dbReference type="EMBL" id="JAMKFB020000015">
    <property type="protein sequence ID" value="KAL0174948.1"/>
    <property type="molecule type" value="Genomic_DNA"/>
</dbReference>
<dbReference type="AlphaFoldDB" id="A0ABD0PNS1"/>
<accession>A0ABD0PNS1</accession>
<protein>
    <submittedName>
        <fullName evidence="2">Uncharacterized protein</fullName>
    </submittedName>
</protein>
<reference evidence="2 3" key="1">
    <citation type="submission" date="2024-05" db="EMBL/GenBank/DDBJ databases">
        <title>Genome sequencing and assembly of Indian major carp, Cirrhinus mrigala (Hamilton, 1822).</title>
        <authorList>
            <person name="Mohindra V."/>
            <person name="Chowdhury L.M."/>
            <person name="Lal K."/>
            <person name="Jena J.K."/>
        </authorList>
    </citation>
    <scope>NUCLEOTIDE SEQUENCE [LARGE SCALE GENOMIC DNA]</scope>
    <source>
        <strain evidence="2">CM1030</strain>
        <tissue evidence="2">Blood</tissue>
    </source>
</reference>
<sequence length="118" mass="13219">ITELNKVVGRLHTEMQEFHQKLQWRRKSEPDQANILGKYIMGAKNNFRCFDKNEAMGCNNTGLAISTHPAEEEDDDEKKGEIKAGGIVSEEREEPESEGPVEPVPGEETTFETASTPD</sequence>
<comment type="caution">
    <text evidence="2">The sequence shown here is derived from an EMBL/GenBank/DDBJ whole genome shotgun (WGS) entry which is preliminary data.</text>
</comment>
<name>A0ABD0PNS1_CIRMR</name>
<dbReference type="Proteomes" id="UP001529510">
    <property type="component" value="Unassembled WGS sequence"/>
</dbReference>
<evidence type="ECO:0000313" key="3">
    <source>
        <dbReference type="Proteomes" id="UP001529510"/>
    </source>
</evidence>
<keyword evidence="3" id="KW-1185">Reference proteome</keyword>
<feature type="non-terminal residue" evidence="2">
    <location>
        <position position="118"/>
    </location>
</feature>
<organism evidence="2 3">
    <name type="scientific">Cirrhinus mrigala</name>
    <name type="common">Mrigala</name>
    <dbReference type="NCBI Taxonomy" id="683832"/>
    <lineage>
        <taxon>Eukaryota</taxon>
        <taxon>Metazoa</taxon>
        <taxon>Chordata</taxon>
        <taxon>Craniata</taxon>
        <taxon>Vertebrata</taxon>
        <taxon>Euteleostomi</taxon>
        <taxon>Actinopterygii</taxon>
        <taxon>Neopterygii</taxon>
        <taxon>Teleostei</taxon>
        <taxon>Ostariophysi</taxon>
        <taxon>Cypriniformes</taxon>
        <taxon>Cyprinidae</taxon>
        <taxon>Labeoninae</taxon>
        <taxon>Labeonini</taxon>
        <taxon>Cirrhinus</taxon>
    </lineage>
</organism>
<proteinExistence type="predicted"/>